<dbReference type="AlphaFoldDB" id="A0A9W3BRI2"/>
<feature type="transmembrane region" description="Helical" evidence="4">
    <location>
        <begin position="696"/>
        <end position="719"/>
    </location>
</feature>
<dbReference type="GeneID" id="130495013"/>
<dbReference type="PANTHER" id="PTHR45717:SF46">
    <property type="entry name" value="PENTATRICOPEPTIDE REPEAT-CONTAINING PROTEIN"/>
    <property type="match status" value="1"/>
</dbReference>
<dbReference type="RefSeq" id="XP_056841882.1">
    <property type="nucleotide sequence ID" value="XM_056985902.1"/>
</dbReference>
<keyword evidence="4" id="KW-0472">Membrane</keyword>
<name>A0A9W3BRI2_RAPSA</name>
<feature type="repeat" description="PPR" evidence="3">
    <location>
        <begin position="463"/>
        <end position="498"/>
    </location>
</feature>
<dbReference type="KEGG" id="rsz:130495013"/>
<comment type="similarity">
    <text evidence="1">Belongs to the PPR family. P subfamily.</text>
</comment>
<dbReference type="PANTHER" id="PTHR45717">
    <property type="entry name" value="OS12G0527900 PROTEIN"/>
    <property type="match status" value="1"/>
</dbReference>
<dbReference type="PROSITE" id="PS51375">
    <property type="entry name" value="PPR"/>
    <property type="match status" value="2"/>
</dbReference>
<keyword evidence="5" id="KW-1185">Reference proteome</keyword>
<keyword evidence="4" id="KW-1133">Transmembrane helix</keyword>
<dbReference type="GO" id="GO:0003729">
    <property type="term" value="F:mRNA binding"/>
    <property type="evidence" value="ECO:0007669"/>
    <property type="project" value="UniProtKB-ARBA"/>
</dbReference>
<dbReference type="FunFam" id="1.25.40.10:FF:001541">
    <property type="entry name" value="Pentatricopeptide repeat (PPR) superfamily protein"/>
    <property type="match status" value="1"/>
</dbReference>
<dbReference type="Gene3D" id="1.25.40.10">
    <property type="entry name" value="Tetratricopeptide repeat domain"/>
    <property type="match status" value="3"/>
</dbReference>
<evidence type="ECO:0000256" key="4">
    <source>
        <dbReference type="SAM" id="Phobius"/>
    </source>
</evidence>
<keyword evidence="4" id="KW-0812">Transmembrane</keyword>
<reference evidence="6" key="2">
    <citation type="submission" date="2025-08" db="UniProtKB">
        <authorList>
            <consortium name="RefSeq"/>
        </authorList>
    </citation>
    <scope>IDENTIFICATION</scope>
    <source>
        <tissue evidence="6">Leaf</tissue>
    </source>
</reference>
<dbReference type="OrthoDB" id="1077735at2759"/>
<proteinExistence type="inferred from homology"/>
<protein>
    <submittedName>
        <fullName evidence="6">Pentatricopeptide repeat-containing protein At1g28020</fullName>
    </submittedName>
</protein>
<reference evidence="5" key="1">
    <citation type="journal article" date="2019" name="Database">
        <title>The radish genome database (RadishGD): an integrated information resource for radish genomics.</title>
        <authorList>
            <person name="Yu H.J."/>
            <person name="Baek S."/>
            <person name="Lee Y.J."/>
            <person name="Cho A."/>
            <person name="Mun J.H."/>
        </authorList>
    </citation>
    <scope>NUCLEOTIDE SEQUENCE [LARGE SCALE GENOMIC DNA]</scope>
    <source>
        <strain evidence="5">cv. WK10039</strain>
    </source>
</reference>
<dbReference type="InterPro" id="IPR011990">
    <property type="entry name" value="TPR-like_helical_dom_sf"/>
</dbReference>
<keyword evidence="2" id="KW-0677">Repeat</keyword>
<dbReference type="Pfam" id="PF01535">
    <property type="entry name" value="PPR"/>
    <property type="match status" value="2"/>
</dbReference>
<evidence type="ECO:0000256" key="1">
    <source>
        <dbReference type="ARBA" id="ARBA00007626"/>
    </source>
</evidence>
<evidence type="ECO:0000313" key="5">
    <source>
        <dbReference type="Proteomes" id="UP000504610"/>
    </source>
</evidence>
<dbReference type="GO" id="GO:0005739">
    <property type="term" value="C:mitochondrion"/>
    <property type="evidence" value="ECO:0007669"/>
    <property type="project" value="TreeGrafter"/>
</dbReference>
<sequence length="731" mass="83740">MISLQQHARRILPHSSKARRLFCSNTNRTIWASNQTLQSRIESALNEKAKISTVLEQWRQQGNTLNPSLVRGIFEKLRDSKRYPQALEVSQWMTERKICTLVPEDYTARFDLVESVLGLEEAEKFLERVPENLRGEPMYTALLKSYAKSGKKTLDRAEAAFEKMRELGLLLKPSPYSSMTSLYGSVGNRVKIDEILREMKDNDVKLDSHTVSNVLRAYAAESDVASMEKFLVGWEEEETETLQLHTVLDMAKAYLRVGSKREAREMLLRAEVLNEPASYVELMRLYGEAGKCSEDVYRIWNLYKKTGEQKSEGFLALIRSLCLLDDTKGAAEMYYKEYVSSGLEFDVRIPTTLVSAFRKKGMVREADNLTNKTLRNKELADKEITPLLKEWGKPSELRDLIKNLKDSNQFSKALEASSWLCDQKVISLFPEDYADRLDLTEKVFGLKEADEFFEKGIPEKMKGFSVYSTLLNSYTRSYQNFDKAEAIFEKMGELGFLTKLSPFKSMISLYSVLWKRVEIDNLLRKMKEKNIEPDSATMNCVLRAKAYASAVDLMDEHKSQWVDDGELKLEVETMEAMAAAYEKAGSILKAVEMTTSTQEVYRLRDTIEKMGNEEYVSVIRSLLKLGDVKGAEEMYGEWAQSKGGEEFDARIPGLLIARYCEVEGDETKARQMLNSSRRKVDETEFELFMKDMGWTLLFIPAVMLCTTFPPLIFILMLGLPEFCPSQFILVV</sequence>
<dbReference type="Proteomes" id="UP000504610">
    <property type="component" value="Chromosome 5"/>
</dbReference>
<feature type="repeat" description="PPR" evidence="3">
    <location>
        <begin position="135"/>
        <end position="171"/>
    </location>
</feature>
<evidence type="ECO:0000313" key="6">
    <source>
        <dbReference type="RefSeq" id="XP_056841882.1"/>
    </source>
</evidence>
<organism evidence="5 6">
    <name type="scientific">Raphanus sativus</name>
    <name type="common">Radish</name>
    <name type="synonym">Raphanus raphanistrum var. sativus</name>
    <dbReference type="NCBI Taxonomy" id="3726"/>
    <lineage>
        <taxon>Eukaryota</taxon>
        <taxon>Viridiplantae</taxon>
        <taxon>Streptophyta</taxon>
        <taxon>Embryophyta</taxon>
        <taxon>Tracheophyta</taxon>
        <taxon>Spermatophyta</taxon>
        <taxon>Magnoliopsida</taxon>
        <taxon>eudicotyledons</taxon>
        <taxon>Gunneridae</taxon>
        <taxon>Pentapetalae</taxon>
        <taxon>rosids</taxon>
        <taxon>malvids</taxon>
        <taxon>Brassicales</taxon>
        <taxon>Brassicaceae</taxon>
        <taxon>Brassiceae</taxon>
        <taxon>Raphanus</taxon>
    </lineage>
</organism>
<evidence type="ECO:0000256" key="3">
    <source>
        <dbReference type="PROSITE-ProRule" id="PRU00708"/>
    </source>
</evidence>
<dbReference type="InterPro" id="IPR002885">
    <property type="entry name" value="PPR_rpt"/>
</dbReference>
<evidence type="ECO:0000256" key="2">
    <source>
        <dbReference type="ARBA" id="ARBA00022737"/>
    </source>
</evidence>
<accession>A0A9W3BRI2</accession>
<gene>
    <name evidence="6" type="primary">LOC130495013</name>
</gene>